<keyword evidence="17" id="KW-1185">Reference proteome</keyword>
<accession>A0A1M7NQ36</accession>
<dbReference type="RefSeq" id="WP_073201418.1">
    <property type="nucleotide sequence ID" value="NZ_FRCZ01000003.1"/>
</dbReference>
<comment type="catalytic activity">
    <reaction evidence="1">
        <text>ATP + protein L-histidine = ADP + protein N-phospho-L-histidine.</text>
        <dbReference type="EC" id="2.7.13.3"/>
    </reaction>
</comment>
<dbReference type="AlphaFoldDB" id="A0A1M7NQ36"/>
<dbReference type="Pfam" id="PF00512">
    <property type="entry name" value="HisKA"/>
    <property type="match status" value="1"/>
</dbReference>
<dbReference type="SMART" id="SM00387">
    <property type="entry name" value="HATPase_c"/>
    <property type="match status" value="1"/>
</dbReference>
<evidence type="ECO:0000256" key="9">
    <source>
        <dbReference type="ARBA" id="ARBA00022840"/>
    </source>
</evidence>
<dbReference type="InterPro" id="IPR003660">
    <property type="entry name" value="HAMP_dom"/>
</dbReference>
<dbReference type="SMART" id="SM00091">
    <property type="entry name" value="PAS"/>
    <property type="match status" value="1"/>
</dbReference>
<dbReference type="InterPro" id="IPR036890">
    <property type="entry name" value="HATPase_C_sf"/>
</dbReference>
<evidence type="ECO:0000313" key="16">
    <source>
        <dbReference type="EMBL" id="SHN06102.1"/>
    </source>
</evidence>
<name>A0A1M7NQ36_9BACI</name>
<evidence type="ECO:0000256" key="1">
    <source>
        <dbReference type="ARBA" id="ARBA00000085"/>
    </source>
</evidence>
<dbReference type="SUPFAM" id="SSF47384">
    <property type="entry name" value="Homodimeric domain of signal transducing histidine kinase"/>
    <property type="match status" value="1"/>
</dbReference>
<dbReference type="GO" id="GO:0005524">
    <property type="term" value="F:ATP binding"/>
    <property type="evidence" value="ECO:0007669"/>
    <property type="project" value="UniProtKB-KW"/>
</dbReference>
<dbReference type="FunFam" id="1.10.287.130:FF:000008">
    <property type="entry name" value="Two-component sensor histidine kinase"/>
    <property type="match status" value="1"/>
</dbReference>
<dbReference type="InterPro" id="IPR004358">
    <property type="entry name" value="Sig_transdc_His_kin-like_C"/>
</dbReference>
<dbReference type="PROSITE" id="PS50885">
    <property type="entry name" value="HAMP"/>
    <property type="match status" value="1"/>
</dbReference>
<dbReference type="CDD" id="cd06225">
    <property type="entry name" value="HAMP"/>
    <property type="match status" value="1"/>
</dbReference>
<sequence length="459" mass="52901">MDAKKRVNLFYRYILMIASVFILIGFVILPLTADEEQFFVLVSLIIGFIILLVLIYHMFENYVRPIRASINVTNELVKGNYNARTYVKPYGEAQQLSNAINVLARNLQEMTIQEKMQGSQWKTVLNNMESGLMLIDERGYVHLINRKFIGMFGKKSVDYIGYLYYDVLEDTTIHKVVQETFLYEEKMNGNIVKTIKKEKHYIEVVGAPVINDVKDLKGAVLVFHDITDLKRVEEMRKDFVANVSHELKTPITSIRGFAETLLDDESPDEEVRKQFLTIILKESTRLQSLVHDLLELSKIEKEEMKLNTKLINVDEWLKNSLTLIEQQTQEKSLQFIQEIQPNIHLHGDPDRLQQVLLNLMYNAINYTGSKGTVFLRIKELNNKIEIQVEDTGIGIPKEATQRIFERFYRVDRARSRNTGGTGLGLAIVKHIVEAHQGNISVTSEEGKGSCFTVKIPKKW</sequence>
<evidence type="ECO:0000256" key="2">
    <source>
        <dbReference type="ARBA" id="ARBA00004651"/>
    </source>
</evidence>
<dbReference type="InterPro" id="IPR003594">
    <property type="entry name" value="HATPase_dom"/>
</dbReference>
<keyword evidence="10" id="KW-0902">Two-component regulatory system</keyword>
<keyword evidence="4" id="KW-1003">Cell membrane</keyword>
<proteinExistence type="predicted"/>
<dbReference type="InterPro" id="IPR003661">
    <property type="entry name" value="HisK_dim/P_dom"/>
</dbReference>
<dbReference type="GO" id="GO:0000155">
    <property type="term" value="F:phosphorelay sensor kinase activity"/>
    <property type="evidence" value="ECO:0007669"/>
    <property type="project" value="InterPro"/>
</dbReference>
<evidence type="ECO:0000256" key="10">
    <source>
        <dbReference type="ARBA" id="ARBA00023012"/>
    </source>
</evidence>
<dbReference type="GO" id="GO:0006355">
    <property type="term" value="P:regulation of DNA-templated transcription"/>
    <property type="evidence" value="ECO:0007669"/>
    <property type="project" value="InterPro"/>
</dbReference>
<keyword evidence="12" id="KW-1133">Transmembrane helix</keyword>
<dbReference type="PROSITE" id="PS50112">
    <property type="entry name" value="PAS"/>
    <property type="match status" value="1"/>
</dbReference>
<keyword evidence="9" id="KW-0067">ATP-binding</keyword>
<feature type="domain" description="HAMP" evidence="15">
    <location>
        <begin position="60"/>
        <end position="112"/>
    </location>
</feature>
<evidence type="ECO:0000256" key="4">
    <source>
        <dbReference type="ARBA" id="ARBA00022475"/>
    </source>
</evidence>
<evidence type="ECO:0000256" key="6">
    <source>
        <dbReference type="ARBA" id="ARBA00022679"/>
    </source>
</evidence>
<dbReference type="PRINTS" id="PR00344">
    <property type="entry name" value="BCTRLSENSOR"/>
</dbReference>
<dbReference type="Gene3D" id="3.30.450.20">
    <property type="entry name" value="PAS domain"/>
    <property type="match status" value="1"/>
</dbReference>
<evidence type="ECO:0000259" key="14">
    <source>
        <dbReference type="PROSITE" id="PS50112"/>
    </source>
</evidence>
<dbReference type="OrthoDB" id="9813151at2"/>
<dbReference type="GO" id="GO:0004721">
    <property type="term" value="F:phosphoprotein phosphatase activity"/>
    <property type="evidence" value="ECO:0007669"/>
    <property type="project" value="TreeGrafter"/>
</dbReference>
<dbReference type="FunFam" id="3.30.565.10:FF:000006">
    <property type="entry name" value="Sensor histidine kinase WalK"/>
    <property type="match status" value="1"/>
</dbReference>
<dbReference type="InterPro" id="IPR036097">
    <property type="entry name" value="HisK_dim/P_sf"/>
</dbReference>
<dbReference type="CDD" id="cd16922">
    <property type="entry name" value="HATPase_EvgS-ArcB-TorS-like"/>
    <property type="match status" value="1"/>
</dbReference>
<feature type="transmembrane region" description="Helical" evidence="12">
    <location>
        <begin position="38"/>
        <end position="59"/>
    </location>
</feature>
<organism evidence="16 17">
    <name type="scientific">Gracilibacillus kekensis</name>
    <dbReference type="NCBI Taxonomy" id="1027249"/>
    <lineage>
        <taxon>Bacteria</taxon>
        <taxon>Bacillati</taxon>
        <taxon>Bacillota</taxon>
        <taxon>Bacilli</taxon>
        <taxon>Bacillales</taxon>
        <taxon>Bacillaceae</taxon>
        <taxon>Gracilibacillus</taxon>
    </lineage>
</organism>
<evidence type="ECO:0000259" key="13">
    <source>
        <dbReference type="PROSITE" id="PS50109"/>
    </source>
</evidence>
<dbReference type="InterPro" id="IPR005467">
    <property type="entry name" value="His_kinase_dom"/>
</dbReference>
<dbReference type="SUPFAM" id="SSF55785">
    <property type="entry name" value="PYP-like sensor domain (PAS domain)"/>
    <property type="match status" value="1"/>
</dbReference>
<dbReference type="STRING" id="1027249.SAMN05216179_1686"/>
<dbReference type="EMBL" id="FRCZ01000003">
    <property type="protein sequence ID" value="SHN06102.1"/>
    <property type="molecule type" value="Genomic_DNA"/>
</dbReference>
<evidence type="ECO:0000256" key="5">
    <source>
        <dbReference type="ARBA" id="ARBA00022553"/>
    </source>
</evidence>
<feature type="domain" description="Histidine kinase" evidence="13">
    <location>
        <begin position="242"/>
        <end position="459"/>
    </location>
</feature>
<keyword evidence="8 16" id="KW-0418">Kinase</keyword>
<gene>
    <name evidence="16" type="ORF">SAMN05216179_1686</name>
</gene>
<dbReference type="Pfam" id="PF02518">
    <property type="entry name" value="HATPase_c"/>
    <property type="match status" value="1"/>
</dbReference>
<evidence type="ECO:0000256" key="8">
    <source>
        <dbReference type="ARBA" id="ARBA00022777"/>
    </source>
</evidence>
<feature type="transmembrane region" description="Helical" evidence="12">
    <location>
        <begin position="12"/>
        <end position="32"/>
    </location>
</feature>
<protein>
    <recommendedName>
        <fullName evidence="3">histidine kinase</fullName>
        <ecNumber evidence="3">2.7.13.3</ecNumber>
    </recommendedName>
</protein>
<evidence type="ECO:0000256" key="3">
    <source>
        <dbReference type="ARBA" id="ARBA00012438"/>
    </source>
</evidence>
<keyword evidence="6" id="KW-0808">Transferase</keyword>
<dbReference type="SUPFAM" id="SSF158472">
    <property type="entry name" value="HAMP domain-like"/>
    <property type="match status" value="1"/>
</dbReference>
<dbReference type="GO" id="GO:0016036">
    <property type="term" value="P:cellular response to phosphate starvation"/>
    <property type="evidence" value="ECO:0007669"/>
    <property type="project" value="TreeGrafter"/>
</dbReference>
<dbReference type="SMART" id="SM00388">
    <property type="entry name" value="HisKA"/>
    <property type="match status" value="1"/>
</dbReference>
<dbReference type="Proteomes" id="UP000184184">
    <property type="component" value="Unassembled WGS sequence"/>
</dbReference>
<dbReference type="NCBIfam" id="NF046044">
    <property type="entry name" value="PnpS"/>
    <property type="match status" value="1"/>
</dbReference>
<dbReference type="Gene3D" id="6.10.340.10">
    <property type="match status" value="1"/>
</dbReference>
<reference evidence="16 17" key="1">
    <citation type="submission" date="2016-11" db="EMBL/GenBank/DDBJ databases">
        <authorList>
            <person name="Jaros S."/>
            <person name="Januszkiewicz K."/>
            <person name="Wedrychowicz H."/>
        </authorList>
    </citation>
    <scope>NUCLEOTIDE SEQUENCE [LARGE SCALE GENOMIC DNA]</scope>
    <source>
        <strain evidence="16 17">CGMCC 1.10681</strain>
    </source>
</reference>
<keyword evidence="5" id="KW-0597">Phosphoprotein</keyword>
<dbReference type="PROSITE" id="PS50109">
    <property type="entry name" value="HIS_KIN"/>
    <property type="match status" value="1"/>
</dbReference>
<dbReference type="GO" id="GO:0005886">
    <property type="term" value="C:plasma membrane"/>
    <property type="evidence" value="ECO:0007669"/>
    <property type="project" value="UniProtKB-SubCell"/>
</dbReference>
<dbReference type="EC" id="2.7.13.3" evidence="3"/>
<evidence type="ECO:0000259" key="15">
    <source>
        <dbReference type="PROSITE" id="PS50885"/>
    </source>
</evidence>
<dbReference type="Gene3D" id="3.30.565.10">
    <property type="entry name" value="Histidine kinase-like ATPase, C-terminal domain"/>
    <property type="match status" value="1"/>
</dbReference>
<evidence type="ECO:0000313" key="17">
    <source>
        <dbReference type="Proteomes" id="UP000184184"/>
    </source>
</evidence>
<dbReference type="InterPro" id="IPR035965">
    <property type="entry name" value="PAS-like_dom_sf"/>
</dbReference>
<dbReference type="PANTHER" id="PTHR45453:SF1">
    <property type="entry name" value="PHOSPHATE REGULON SENSOR PROTEIN PHOR"/>
    <property type="match status" value="1"/>
</dbReference>
<dbReference type="InterPro" id="IPR000014">
    <property type="entry name" value="PAS"/>
</dbReference>
<evidence type="ECO:0000256" key="12">
    <source>
        <dbReference type="SAM" id="Phobius"/>
    </source>
</evidence>
<keyword evidence="12" id="KW-0812">Transmembrane</keyword>
<dbReference type="NCBIfam" id="TIGR00229">
    <property type="entry name" value="sensory_box"/>
    <property type="match status" value="1"/>
</dbReference>
<evidence type="ECO:0000256" key="11">
    <source>
        <dbReference type="ARBA" id="ARBA00023136"/>
    </source>
</evidence>
<dbReference type="InterPro" id="IPR013767">
    <property type="entry name" value="PAS_fold"/>
</dbReference>
<comment type="subcellular location">
    <subcellularLocation>
        <location evidence="2">Cell membrane</location>
        <topology evidence="2">Multi-pass membrane protein</topology>
    </subcellularLocation>
</comment>
<feature type="domain" description="PAS" evidence="14">
    <location>
        <begin position="117"/>
        <end position="190"/>
    </location>
</feature>
<dbReference type="Pfam" id="PF00989">
    <property type="entry name" value="PAS"/>
    <property type="match status" value="1"/>
</dbReference>
<evidence type="ECO:0000256" key="7">
    <source>
        <dbReference type="ARBA" id="ARBA00022741"/>
    </source>
</evidence>
<dbReference type="InterPro" id="IPR050351">
    <property type="entry name" value="BphY/WalK/GraS-like"/>
</dbReference>
<keyword evidence="7" id="KW-0547">Nucleotide-binding</keyword>
<dbReference type="PANTHER" id="PTHR45453">
    <property type="entry name" value="PHOSPHATE REGULON SENSOR PROTEIN PHOR"/>
    <property type="match status" value="1"/>
</dbReference>
<dbReference type="CDD" id="cd00082">
    <property type="entry name" value="HisKA"/>
    <property type="match status" value="1"/>
</dbReference>
<dbReference type="Gene3D" id="1.10.287.130">
    <property type="match status" value="1"/>
</dbReference>
<keyword evidence="11 12" id="KW-0472">Membrane</keyword>
<dbReference type="SUPFAM" id="SSF55874">
    <property type="entry name" value="ATPase domain of HSP90 chaperone/DNA topoisomerase II/histidine kinase"/>
    <property type="match status" value="1"/>
</dbReference>